<reference evidence="2" key="1">
    <citation type="submission" date="2021-02" db="EMBL/GenBank/DDBJ databases">
        <authorList>
            <person name="Dougan E. K."/>
            <person name="Rhodes N."/>
            <person name="Thang M."/>
            <person name="Chan C."/>
        </authorList>
    </citation>
    <scope>NUCLEOTIDE SEQUENCE</scope>
</reference>
<feature type="region of interest" description="Disordered" evidence="1">
    <location>
        <begin position="1"/>
        <end position="32"/>
    </location>
</feature>
<gene>
    <name evidence="2" type="primary">rnf12-b</name>
    <name evidence="2" type="ORF">SNEC2469_LOCUS511</name>
</gene>
<name>A0A812IXN7_9DINO</name>
<proteinExistence type="predicted"/>
<keyword evidence="3" id="KW-1185">Reference proteome</keyword>
<dbReference type="AlphaFoldDB" id="A0A812IXN7"/>
<sequence length="123" mass="13758">MHGLNGWVPADMDGHAEGESRKAREADPHEAERTLDTILRSRENSPDRVHDELQRFARRSGFARNMIRGLLEREEDPDEKVQGGNTTTSRSIAGLHAQPVPGMCILDYGFDFDAFLNGEPLSL</sequence>
<feature type="region of interest" description="Disordered" evidence="1">
    <location>
        <begin position="70"/>
        <end position="94"/>
    </location>
</feature>
<protein>
    <submittedName>
        <fullName evidence="2">Rnf12-b protein</fullName>
    </submittedName>
</protein>
<dbReference type="Proteomes" id="UP000601435">
    <property type="component" value="Unassembled WGS sequence"/>
</dbReference>
<evidence type="ECO:0000256" key="1">
    <source>
        <dbReference type="SAM" id="MobiDB-lite"/>
    </source>
</evidence>
<dbReference type="EMBL" id="CAJNJA010002926">
    <property type="protein sequence ID" value="CAE7171762.1"/>
    <property type="molecule type" value="Genomic_DNA"/>
</dbReference>
<organism evidence="2 3">
    <name type="scientific">Symbiodinium necroappetens</name>
    <dbReference type="NCBI Taxonomy" id="1628268"/>
    <lineage>
        <taxon>Eukaryota</taxon>
        <taxon>Sar</taxon>
        <taxon>Alveolata</taxon>
        <taxon>Dinophyceae</taxon>
        <taxon>Suessiales</taxon>
        <taxon>Symbiodiniaceae</taxon>
        <taxon>Symbiodinium</taxon>
    </lineage>
</organism>
<evidence type="ECO:0000313" key="2">
    <source>
        <dbReference type="EMBL" id="CAE7171762.1"/>
    </source>
</evidence>
<accession>A0A812IXN7</accession>
<comment type="caution">
    <text evidence="2">The sequence shown here is derived from an EMBL/GenBank/DDBJ whole genome shotgun (WGS) entry which is preliminary data.</text>
</comment>
<evidence type="ECO:0000313" key="3">
    <source>
        <dbReference type="Proteomes" id="UP000601435"/>
    </source>
</evidence>
<feature type="compositionally biased region" description="Basic and acidic residues" evidence="1">
    <location>
        <begin position="12"/>
        <end position="32"/>
    </location>
</feature>